<keyword evidence="2" id="KW-1185">Reference proteome</keyword>
<name>A0AA36IUE3_9DINO</name>
<dbReference type="EMBL" id="CAUJNA010002779">
    <property type="protein sequence ID" value="CAJ1394172.1"/>
    <property type="molecule type" value="Genomic_DNA"/>
</dbReference>
<organism evidence="1 2">
    <name type="scientific">Effrenium voratum</name>
    <dbReference type="NCBI Taxonomy" id="2562239"/>
    <lineage>
        <taxon>Eukaryota</taxon>
        <taxon>Sar</taxon>
        <taxon>Alveolata</taxon>
        <taxon>Dinophyceae</taxon>
        <taxon>Suessiales</taxon>
        <taxon>Symbiodiniaceae</taxon>
        <taxon>Effrenium</taxon>
    </lineage>
</organism>
<sequence>MGFTDEGCFPQLTWRGFLKSAEASAEYGQKGCPFSALSHENRVRRQLLLWYRSHAFGCFVLLSKEGITSAAYKNRHCPSGQTEGRDADVTRIDLLLSQRKLHGTGKLFKEGVPPFSVSDMAQACLAGMPHKFNWHQEALLDWVRLASCGQVASAQKALPQRGPAQCHCNPGESVRCQGEDSTSFPWPKRFQEIAFRGKSCWCERTGDVLPWWLQPSELCNTFLQLPLMFDGIGFDKSGIMWENPYVRNIQSFFGRVVHVGSFRRVFEHHCKDKILGLDGDLGSSMQGRLVLRALLPSYYRHVYARNIVGVVRHGVNTGLMDDAFDSEVAEVCSTPHSGLDGLLSYQQLRAGHLLSPEAMDRDAAFAILYGGASQLLSPKTLEKYAAVIEDVVEGMQPRMSGFAWGLAYRNNTQETFRFSEAIEKIQRRLSELFKYFDDLSNGLRYERNFGWPAQIF</sequence>
<accession>A0AA36IUE3</accession>
<gene>
    <name evidence="1" type="ORF">EVOR1521_LOCUS18895</name>
</gene>
<proteinExistence type="predicted"/>
<dbReference type="Proteomes" id="UP001178507">
    <property type="component" value="Unassembled WGS sequence"/>
</dbReference>
<dbReference type="AlphaFoldDB" id="A0AA36IUE3"/>
<evidence type="ECO:0000313" key="1">
    <source>
        <dbReference type="EMBL" id="CAJ1394172.1"/>
    </source>
</evidence>
<protein>
    <submittedName>
        <fullName evidence="1">Uncharacterized protein</fullName>
    </submittedName>
</protein>
<reference evidence="1" key="1">
    <citation type="submission" date="2023-08" db="EMBL/GenBank/DDBJ databases">
        <authorList>
            <person name="Chen Y."/>
            <person name="Shah S."/>
            <person name="Dougan E. K."/>
            <person name="Thang M."/>
            <person name="Chan C."/>
        </authorList>
    </citation>
    <scope>NUCLEOTIDE SEQUENCE</scope>
</reference>
<evidence type="ECO:0000313" key="2">
    <source>
        <dbReference type="Proteomes" id="UP001178507"/>
    </source>
</evidence>
<comment type="caution">
    <text evidence="1">The sequence shown here is derived from an EMBL/GenBank/DDBJ whole genome shotgun (WGS) entry which is preliminary data.</text>
</comment>